<dbReference type="Gene3D" id="3.90.50.10">
    <property type="entry name" value="Photosynthetic Reaction Center, subunit H, domain 2"/>
    <property type="match status" value="1"/>
</dbReference>
<dbReference type="STRING" id="211165.GCA_000317285_06574"/>
<dbReference type="RefSeq" id="WP_016876807.1">
    <property type="nucleotide sequence ID" value="NZ_AJLN01000152.1"/>
</dbReference>
<dbReference type="OrthoDB" id="510842at2"/>
<dbReference type="GO" id="GO:0019684">
    <property type="term" value="P:photosynthesis, light reaction"/>
    <property type="evidence" value="ECO:0007669"/>
    <property type="project" value="InterPro"/>
</dbReference>
<gene>
    <name evidence="2" type="ORF">PCC6912_45360</name>
</gene>
<comment type="caution">
    <text evidence="2">The sequence shown here is derived from an EMBL/GenBank/DDBJ whole genome shotgun (WGS) entry which is preliminary data.</text>
</comment>
<dbReference type="Pfam" id="PF05239">
    <property type="entry name" value="PRC"/>
    <property type="match status" value="1"/>
</dbReference>
<protein>
    <recommendedName>
        <fullName evidence="1">PRC-barrel domain-containing protein</fullName>
    </recommendedName>
</protein>
<dbReference type="AlphaFoldDB" id="A0A3S0ZGX1"/>
<dbReference type="Proteomes" id="UP000268857">
    <property type="component" value="Unassembled WGS sequence"/>
</dbReference>
<name>A0A3S0ZGX1_CHLFR</name>
<dbReference type="SUPFAM" id="SSF50346">
    <property type="entry name" value="PRC-barrel domain"/>
    <property type="match status" value="1"/>
</dbReference>
<dbReference type="InterPro" id="IPR014747">
    <property type="entry name" value="Bac_photo_RC_H_C"/>
</dbReference>
<feature type="domain" description="PRC-barrel" evidence="1">
    <location>
        <begin position="16"/>
        <end position="89"/>
    </location>
</feature>
<accession>A0A3S0ZGX1</accession>
<reference evidence="2 3" key="1">
    <citation type="journal article" date="2019" name="Genome Biol. Evol.">
        <title>Day and night: Metabolic profiles and evolutionary relationships of six axenic non-marine cyanobacteria.</title>
        <authorList>
            <person name="Will S.E."/>
            <person name="Henke P."/>
            <person name="Boedeker C."/>
            <person name="Huang S."/>
            <person name="Brinkmann H."/>
            <person name="Rohde M."/>
            <person name="Jarek M."/>
            <person name="Friedl T."/>
            <person name="Seufert S."/>
            <person name="Schumacher M."/>
            <person name="Overmann J."/>
            <person name="Neumann-Schaal M."/>
            <person name="Petersen J."/>
        </authorList>
    </citation>
    <scope>NUCLEOTIDE SEQUENCE [LARGE SCALE GENOMIC DNA]</scope>
    <source>
        <strain evidence="2 3">PCC 6912</strain>
    </source>
</reference>
<evidence type="ECO:0000313" key="2">
    <source>
        <dbReference type="EMBL" id="RUR75964.1"/>
    </source>
</evidence>
<organism evidence="2 3">
    <name type="scientific">Chlorogloeopsis fritschii PCC 6912</name>
    <dbReference type="NCBI Taxonomy" id="211165"/>
    <lineage>
        <taxon>Bacteria</taxon>
        <taxon>Bacillati</taxon>
        <taxon>Cyanobacteriota</taxon>
        <taxon>Cyanophyceae</taxon>
        <taxon>Nostocales</taxon>
        <taxon>Chlorogloeopsidaceae</taxon>
        <taxon>Chlorogloeopsis</taxon>
    </lineage>
</organism>
<evidence type="ECO:0000313" key="3">
    <source>
        <dbReference type="Proteomes" id="UP000268857"/>
    </source>
</evidence>
<dbReference type="InterPro" id="IPR027275">
    <property type="entry name" value="PRC-brl_dom"/>
</dbReference>
<proteinExistence type="predicted"/>
<dbReference type="GO" id="GO:0030077">
    <property type="term" value="C:plasma membrane light-harvesting complex"/>
    <property type="evidence" value="ECO:0007669"/>
    <property type="project" value="InterPro"/>
</dbReference>
<keyword evidence="3" id="KW-1185">Reference proteome</keyword>
<evidence type="ECO:0000259" key="1">
    <source>
        <dbReference type="Pfam" id="PF05239"/>
    </source>
</evidence>
<sequence>MALYKLDEYYPNYQNDIFDGYDIKNFDVYAQDDKVGSVTNIMIDDDAHFRYFIVDTGFWVFGKKILLPVGMARIDYENKRVYVPVLTKQQVEDLPEFTEDLAIDNDYEERVRGVYRPYTTAPNIGFMYAADIYNYRQEPYFYALNDLNLRRYEDRFRAKRNHSRADLL</sequence>
<dbReference type="InterPro" id="IPR011033">
    <property type="entry name" value="PRC_barrel-like_sf"/>
</dbReference>
<dbReference type="EMBL" id="RSCJ01000022">
    <property type="protein sequence ID" value="RUR75964.1"/>
    <property type="molecule type" value="Genomic_DNA"/>
</dbReference>